<dbReference type="PANTHER" id="PTHR10039">
    <property type="entry name" value="AMELOGENIN"/>
    <property type="match status" value="1"/>
</dbReference>
<gene>
    <name evidence="5" type="ORF">GGP41_006705</name>
</gene>
<evidence type="ECO:0000313" key="6">
    <source>
        <dbReference type="Proteomes" id="UP000624244"/>
    </source>
</evidence>
<dbReference type="PROSITE" id="PS50297">
    <property type="entry name" value="ANK_REP_REGION"/>
    <property type="match status" value="6"/>
</dbReference>
<dbReference type="Gene3D" id="1.25.40.20">
    <property type="entry name" value="Ankyrin repeat-containing domain"/>
    <property type="match status" value="1"/>
</dbReference>
<dbReference type="InterPro" id="IPR036770">
    <property type="entry name" value="Ankyrin_rpt-contain_sf"/>
</dbReference>
<organism evidence="5 6">
    <name type="scientific">Cochliobolus sativus</name>
    <name type="common">Common root rot and spot blotch fungus</name>
    <name type="synonym">Bipolaris sorokiniana</name>
    <dbReference type="NCBI Taxonomy" id="45130"/>
    <lineage>
        <taxon>Eukaryota</taxon>
        <taxon>Fungi</taxon>
        <taxon>Dikarya</taxon>
        <taxon>Ascomycota</taxon>
        <taxon>Pezizomycotina</taxon>
        <taxon>Dothideomycetes</taxon>
        <taxon>Pleosporomycetidae</taxon>
        <taxon>Pleosporales</taxon>
        <taxon>Pleosporineae</taxon>
        <taxon>Pleosporaceae</taxon>
        <taxon>Bipolaris</taxon>
    </lineage>
</organism>
<feature type="domain" description="NACHT" evidence="4">
    <location>
        <begin position="109"/>
        <end position="226"/>
    </location>
</feature>
<dbReference type="InterPro" id="IPR056884">
    <property type="entry name" value="NPHP3-like_N"/>
</dbReference>
<evidence type="ECO:0000259" key="4">
    <source>
        <dbReference type="PROSITE" id="PS50837"/>
    </source>
</evidence>
<dbReference type="PROSITE" id="PS50837">
    <property type="entry name" value="NACHT"/>
    <property type="match status" value="1"/>
</dbReference>
<keyword evidence="1" id="KW-0677">Repeat</keyword>
<evidence type="ECO:0000256" key="2">
    <source>
        <dbReference type="PROSITE-ProRule" id="PRU00023"/>
    </source>
</evidence>
<dbReference type="SMART" id="SM00248">
    <property type="entry name" value="ANK"/>
    <property type="match status" value="7"/>
</dbReference>
<dbReference type="AlphaFoldDB" id="A0A8H5ZTA6"/>
<evidence type="ECO:0000256" key="3">
    <source>
        <dbReference type="SAM" id="MobiDB-lite"/>
    </source>
</evidence>
<feature type="repeat" description="ANK" evidence="2">
    <location>
        <begin position="611"/>
        <end position="643"/>
    </location>
</feature>
<dbReference type="SUPFAM" id="SSF48403">
    <property type="entry name" value="Ankyrin repeat"/>
    <property type="match status" value="1"/>
</dbReference>
<dbReference type="EMBL" id="WNKQ01000001">
    <property type="protein sequence ID" value="KAF5853895.1"/>
    <property type="molecule type" value="Genomic_DNA"/>
</dbReference>
<keyword evidence="2" id="KW-0040">ANK repeat</keyword>
<dbReference type="Pfam" id="PF00023">
    <property type="entry name" value="Ank"/>
    <property type="match status" value="1"/>
</dbReference>
<feature type="repeat" description="ANK" evidence="2">
    <location>
        <begin position="710"/>
        <end position="742"/>
    </location>
</feature>
<feature type="region of interest" description="Disordered" evidence="3">
    <location>
        <begin position="834"/>
        <end position="855"/>
    </location>
</feature>
<dbReference type="Pfam" id="PF24883">
    <property type="entry name" value="NPHP3_N"/>
    <property type="match status" value="1"/>
</dbReference>
<evidence type="ECO:0000256" key="1">
    <source>
        <dbReference type="ARBA" id="ARBA00022737"/>
    </source>
</evidence>
<evidence type="ECO:0000313" key="5">
    <source>
        <dbReference type="EMBL" id="KAF5853895.1"/>
    </source>
</evidence>
<feature type="repeat" description="ANK" evidence="2">
    <location>
        <begin position="644"/>
        <end position="676"/>
    </location>
</feature>
<feature type="repeat" description="ANK" evidence="2">
    <location>
        <begin position="776"/>
        <end position="808"/>
    </location>
</feature>
<name>A0A8H5ZTA6_COCSA</name>
<feature type="repeat" description="ANK" evidence="2">
    <location>
        <begin position="677"/>
        <end position="709"/>
    </location>
</feature>
<proteinExistence type="predicted"/>
<dbReference type="PROSITE" id="PS50088">
    <property type="entry name" value="ANK_REPEAT"/>
    <property type="match status" value="6"/>
</dbReference>
<feature type="repeat" description="ANK" evidence="2">
    <location>
        <begin position="743"/>
        <end position="775"/>
    </location>
</feature>
<dbReference type="Gene3D" id="3.40.50.300">
    <property type="entry name" value="P-loop containing nucleotide triphosphate hydrolases"/>
    <property type="match status" value="1"/>
</dbReference>
<dbReference type="Proteomes" id="UP000624244">
    <property type="component" value="Unassembled WGS sequence"/>
</dbReference>
<dbReference type="Pfam" id="PF12796">
    <property type="entry name" value="Ank_2"/>
    <property type="match status" value="2"/>
</dbReference>
<reference evidence="5" key="1">
    <citation type="submission" date="2019-11" db="EMBL/GenBank/DDBJ databases">
        <title>Bipolaris sorokiniana Genome sequencing.</title>
        <authorList>
            <person name="Wang H."/>
        </authorList>
    </citation>
    <scope>NUCLEOTIDE SEQUENCE</scope>
</reference>
<accession>A0A8H5ZTA6</accession>
<dbReference type="SUPFAM" id="SSF52540">
    <property type="entry name" value="P-loop containing nucleoside triphosphate hydrolases"/>
    <property type="match status" value="1"/>
</dbReference>
<comment type="caution">
    <text evidence="5">The sequence shown here is derived from an EMBL/GenBank/DDBJ whole genome shotgun (WGS) entry which is preliminary data.</text>
</comment>
<sequence>MAEDRILNQHINGVSTQNGSQAFVGSAQNVYFADRKSPQVGLTESQERAALQCRDALFVTDPHVDRESLITAKGTRVPSTCEWIRNDVKYRAWLNGGSHGDSGSTNDIRLLWISGGPGKGKTMLSIFLTEELEKHAAHQENTDLIFFFCSAQNEKHNTALAVLRGLLHQILTKRPQLSKHALRHFEPPERKQQTLSSLEALWIIFVEVITDVDFGTVFCVLDGLDECEESIRKGLVSRLVTLLNGQNSSTQNMFKLAIISREMPGLKNCPRVRLDPDNDERVSSDIELFISARMSDLSEIEGFNGELQASVQKELLDRAEGTFLWVGFAIHELSQKRTCSEVLKALRGLPRGLPAIYSRMLLQIPEEQRETSCNILRWVALAVRPLSLQELAAATSIQSPFPTQITEEQAIRDAIFYCKPLLQEQETRKVEGNHLIPGDYHVWRQKQKEIGFIHQSARDYLLRKERDNNKILEEFRIEPENANLEITITCLDCITQSGLWHLSSDSLANFKLKKSHLLDYSVLHWPEHARGCLAQDAALLDTLKRFIYNEPSIRTYWWAKYTTLKYMYFPSDIPVLHLTCYLGIASLVEAELVLEGGDTEFGEYINLEDKRGNTPLFLATLARSQDIVRILIDKGAKVNVKNMENRTPLHIAARVGDIEILRLLISKGAAVNARDFHGEAPLHLAVRVGNEIIVDLLLDAGANIEARGQSGNTSLHGAVETRNMAMVRLLLDKGADIEAKTRHKGRPLHVAVSTRSTVISQLLLDRGANLEPKNRAGETPLHEASKGGEEAMVQLLLDRGADVGAKTTKGKQARDLALSKKHMALVRLLDNAKKTKPVEEKSSKVVTKEEIQVQN</sequence>
<dbReference type="InterPro" id="IPR002110">
    <property type="entry name" value="Ankyrin_rpt"/>
</dbReference>
<protein>
    <recommendedName>
        <fullName evidence="4">NACHT domain-containing protein</fullName>
    </recommendedName>
</protein>
<dbReference type="PRINTS" id="PR01415">
    <property type="entry name" value="ANKYRIN"/>
</dbReference>
<dbReference type="InterPro" id="IPR027417">
    <property type="entry name" value="P-loop_NTPase"/>
</dbReference>
<dbReference type="InterPro" id="IPR007111">
    <property type="entry name" value="NACHT_NTPase"/>
</dbReference>